<dbReference type="Proteomes" id="UP000245207">
    <property type="component" value="Unassembled WGS sequence"/>
</dbReference>
<organism evidence="1 2">
    <name type="scientific">Artemisia annua</name>
    <name type="common">Sweet wormwood</name>
    <dbReference type="NCBI Taxonomy" id="35608"/>
    <lineage>
        <taxon>Eukaryota</taxon>
        <taxon>Viridiplantae</taxon>
        <taxon>Streptophyta</taxon>
        <taxon>Embryophyta</taxon>
        <taxon>Tracheophyta</taxon>
        <taxon>Spermatophyta</taxon>
        <taxon>Magnoliopsida</taxon>
        <taxon>eudicotyledons</taxon>
        <taxon>Gunneridae</taxon>
        <taxon>Pentapetalae</taxon>
        <taxon>asterids</taxon>
        <taxon>campanulids</taxon>
        <taxon>Asterales</taxon>
        <taxon>Asteraceae</taxon>
        <taxon>Asteroideae</taxon>
        <taxon>Anthemideae</taxon>
        <taxon>Artemisiinae</taxon>
        <taxon>Artemisia</taxon>
    </lineage>
</organism>
<gene>
    <name evidence="1" type="ORF">CTI12_AA110490</name>
</gene>
<dbReference type="SUPFAM" id="SSF48371">
    <property type="entry name" value="ARM repeat"/>
    <property type="match status" value="1"/>
</dbReference>
<evidence type="ECO:0000313" key="1">
    <source>
        <dbReference type="EMBL" id="PWA89683.1"/>
    </source>
</evidence>
<dbReference type="STRING" id="35608.A0A2U1PVD4"/>
<accession>A0A2U1PVD4</accession>
<dbReference type="InterPro" id="IPR016024">
    <property type="entry name" value="ARM-type_fold"/>
</dbReference>
<reference evidence="1 2" key="1">
    <citation type="journal article" date="2018" name="Mol. Plant">
        <title>The genome of Artemisia annua provides insight into the evolution of Asteraceae family and artemisinin biosynthesis.</title>
        <authorList>
            <person name="Shen Q."/>
            <person name="Zhang L."/>
            <person name="Liao Z."/>
            <person name="Wang S."/>
            <person name="Yan T."/>
            <person name="Shi P."/>
            <person name="Liu M."/>
            <person name="Fu X."/>
            <person name="Pan Q."/>
            <person name="Wang Y."/>
            <person name="Lv Z."/>
            <person name="Lu X."/>
            <person name="Zhang F."/>
            <person name="Jiang W."/>
            <person name="Ma Y."/>
            <person name="Chen M."/>
            <person name="Hao X."/>
            <person name="Li L."/>
            <person name="Tang Y."/>
            <person name="Lv G."/>
            <person name="Zhou Y."/>
            <person name="Sun X."/>
            <person name="Brodelius P.E."/>
            <person name="Rose J.K.C."/>
            <person name="Tang K."/>
        </authorList>
    </citation>
    <scope>NUCLEOTIDE SEQUENCE [LARGE SCALE GENOMIC DNA]</scope>
    <source>
        <strain evidence="2">cv. Huhao1</strain>
        <tissue evidence="1">Leaf</tissue>
    </source>
</reference>
<dbReference type="InterPro" id="IPR011989">
    <property type="entry name" value="ARM-like"/>
</dbReference>
<evidence type="ECO:0000313" key="2">
    <source>
        <dbReference type="Proteomes" id="UP000245207"/>
    </source>
</evidence>
<protein>
    <submittedName>
        <fullName evidence="1">Importin-5</fullName>
    </submittedName>
</protein>
<name>A0A2U1PVD4_ARTAN</name>
<proteinExistence type="predicted"/>
<dbReference type="Gene3D" id="1.25.10.10">
    <property type="entry name" value="Leucine-rich Repeat Variant"/>
    <property type="match status" value="1"/>
</dbReference>
<dbReference type="OrthoDB" id="1299049at2759"/>
<keyword evidence="2" id="KW-1185">Reference proteome</keyword>
<sequence>MYLLDPSFHVTRYQSIFALGEMFEEPLPVLTLDLVQQRWASGDNDLLKEAVILILGPLTLTKGQKLIGFVSSAIEIAQSESLEKETTHLSVDFVITLGEGRHSGYRVLFINKLFRILMSDIETEAASHWAENENDDAGESGNYSVVQKFLNRLAFKLDKYYVVWPMLQDYLASPDGKKRLAAIVALAPTYKVNLIVNKKCSKPKHHKHDLVLSHHLIVTHMNDVYGVSLGGIDLQDPLS</sequence>
<dbReference type="EMBL" id="PKPP01000697">
    <property type="protein sequence ID" value="PWA89683.1"/>
    <property type="molecule type" value="Genomic_DNA"/>
</dbReference>
<dbReference type="AlphaFoldDB" id="A0A2U1PVD4"/>
<comment type="caution">
    <text evidence="1">The sequence shown here is derived from an EMBL/GenBank/DDBJ whole genome shotgun (WGS) entry which is preliminary data.</text>
</comment>